<dbReference type="RefSeq" id="XP_047783247.1">
    <property type="nucleotide sequence ID" value="XM_047927024.1"/>
</dbReference>
<name>A0ABQ8KV92_9APHY</name>
<dbReference type="GeneID" id="72007756"/>
<dbReference type="Proteomes" id="UP000814176">
    <property type="component" value="Unassembled WGS sequence"/>
</dbReference>
<feature type="transmembrane region" description="Helical" evidence="7">
    <location>
        <begin position="209"/>
        <end position="229"/>
    </location>
</feature>
<dbReference type="InterPro" id="IPR045069">
    <property type="entry name" value="MATE_euk"/>
</dbReference>
<feature type="transmembrane region" description="Helical" evidence="7">
    <location>
        <begin position="368"/>
        <end position="389"/>
    </location>
</feature>
<keyword evidence="5 7" id="KW-0472">Membrane</keyword>
<feature type="transmembrane region" description="Helical" evidence="7">
    <location>
        <begin position="469"/>
        <end position="491"/>
    </location>
</feature>
<evidence type="ECO:0000256" key="4">
    <source>
        <dbReference type="ARBA" id="ARBA00022989"/>
    </source>
</evidence>
<evidence type="ECO:0000256" key="3">
    <source>
        <dbReference type="ARBA" id="ARBA00022692"/>
    </source>
</evidence>
<reference evidence="8 9" key="1">
    <citation type="journal article" date="2021" name="Environ. Microbiol.">
        <title>Gene family expansions and transcriptome signatures uncover fungal adaptations to wood decay.</title>
        <authorList>
            <person name="Hage H."/>
            <person name="Miyauchi S."/>
            <person name="Viragh M."/>
            <person name="Drula E."/>
            <person name="Min B."/>
            <person name="Chaduli D."/>
            <person name="Navarro D."/>
            <person name="Favel A."/>
            <person name="Norest M."/>
            <person name="Lesage-Meessen L."/>
            <person name="Balint B."/>
            <person name="Merenyi Z."/>
            <person name="de Eugenio L."/>
            <person name="Morin E."/>
            <person name="Martinez A.T."/>
            <person name="Baldrian P."/>
            <person name="Stursova M."/>
            <person name="Martinez M.J."/>
            <person name="Novotny C."/>
            <person name="Magnuson J.K."/>
            <person name="Spatafora J.W."/>
            <person name="Maurice S."/>
            <person name="Pangilinan J."/>
            <person name="Andreopoulos W."/>
            <person name="LaButti K."/>
            <person name="Hundley H."/>
            <person name="Na H."/>
            <person name="Kuo A."/>
            <person name="Barry K."/>
            <person name="Lipzen A."/>
            <person name="Henrissat B."/>
            <person name="Riley R."/>
            <person name="Ahrendt S."/>
            <person name="Nagy L.G."/>
            <person name="Grigoriev I.V."/>
            <person name="Martin F."/>
            <person name="Rosso M.N."/>
        </authorList>
    </citation>
    <scope>NUCLEOTIDE SEQUENCE [LARGE SCALE GENOMIC DNA]</scope>
    <source>
        <strain evidence="8 9">CIRM-BRFM 1785</strain>
    </source>
</reference>
<feature type="transmembrane region" description="Helical" evidence="7">
    <location>
        <begin position="241"/>
        <end position="260"/>
    </location>
</feature>
<sequence length="515" mass="55281">MSSASANETQPLLEGERSTSPLPPSRTSTLLFEPEAGPASAVGSGEPLALGLLLKSLLVDSIPVTLSYVLQNSIQTVSVLVVGRLGPHELSVAAFSFMLATIGEIVSRWCVALGGTTALDTLGSQAYTGGDPKSLSVHFQRCLILLWLLFIPVGFLWANLEPILLFLGQQPDLSRDVQRFMSMLLLGAPGYIGFESLKKYLQCQGIMRASTIVLILISPINLILNVFFVHYTPLGLLGSPAAISVTLTLCFLFLGIFAYFSPAHRANNTWVTANITTVLNARSCIQFLSLAIPGILMVGTEWAAFEIVALAAGHLGPLPLAAQSVIMTADQVLNNIPFGIGVAASTRVGSLIGGRHAQGAKQASHASALLSSIIGLLIMIVLLACRNVFGYVFSEDEEVIRRVSKVMPLVASFQIWDCLAGSCGGVLRGLGRQHLGAMFNLIAYYVLALPMGIALAFLPQMQLGLQGLWIGQVVALTIIALGEYAFIWLAIDWEREVQLCIEQNEAEAKRLRVHD</sequence>
<feature type="transmembrane region" description="Helical" evidence="7">
    <location>
        <begin position="142"/>
        <end position="160"/>
    </location>
</feature>
<evidence type="ECO:0000256" key="2">
    <source>
        <dbReference type="ARBA" id="ARBA00010199"/>
    </source>
</evidence>
<protein>
    <submittedName>
        <fullName evidence="8">MATE efflux family protein</fullName>
    </submittedName>
</protein>
<proteinExistence type="inferred from homology"/>
<feature type="region of interest" description="Disordered" evidence="6">
    <location>
        <begin position="1"/>
        <end position="30"/>
    </location>
</feature>
<dbReference type="EMBL" id="JADCUA010000003">
    <property type="protein sequence ID" value="KAH9841948.1"/>
    <property type="molecule type" value="Genomic_DNA"/>
</dbReference>
<keyword evidence="9" id="KW-1185">Reference proteome</keyword>
<evidence type="ECO:0000256" key="7">
    <source>
        <dbReference type="SAM" id="Phobius"/>
    </source>
</evidence>
<keyword evidence="3 7" id="KW-0812">Transmembrane</keyword>
<dbReference type="Pfam" id="PF01554">
    <property type="entry name" value="MatE"/>
    <property type="match status" value="2"/>
</dbReference>
<keyword evidence="4 7" id="KW-1133">Transmembrane helix</keyword>
<evidence type="ECO:0000256" key="5">
    <source>
        <dbReference type="ARBA" id="ARBA00023136"/>
    </source>
</evidence>
<evidence type="ECO:0000256" key="6">
    <source>
        <dbReference type="SAM" id="MobiDB-lite"/>
    </source>
</evidence>
<comment type="subcellular location">
    <subcellularLocation>
        <location evidence="1">Membrane</location>
        <topology evidence="1">Multi-pass membrane protein</topology>
    </subcellularLocation>
</comment>
<dbReference type="CDD" id="cd13132">
    <property type="entry name" value="MATE_eukaryotic"/>
    <property type="match status" value="1"/>
</dbReference>
<comment type="caution">
    <text evidence="8">The sequence shown here is derived from an EMBL/GenBank/DDBJ whole genome shotgun (WGS) entry which is preliminary data.</text>
</comment>
<gene>
    <name evidence="8" type="ORF">C8Q71DRAFT_854296</name>
</gene>
<organism evidence="8 9">
    <name type="scientific">Rhodofomes roseus</name>
    <dbReference type="NCBI Taxonomy" id="34475"/>
    <lineage>
        <taxon>Eukaryota</taxon>
        <taxon>Fungi</taxon>
        <taxon>Dikarya</taxon>
        <taxon>Basidiomycota</taxon>
        <taxon>Agaricomycotina</taxon>
        <taxon>Agaricomycetes</taxon>
        <taxon>Polyporales</taxon>
        <taxon>Rhodofomes</taxon>
    </lineage>
</organism>
<dbReference type="PANTHER" id="PTHR11206">
    <property type="entry name" value="MULTIDRUG RESISTANCE PROTEIN"/>
    <property type="match status" value="1"/>
</dbReference>
<evidence type="ECO:0000313" key="9">
    <source>
        <dbReference type="Proteomes" id="UP000814176"/>
    </source>
</evidence>
<feature type="transmembrane region" description="Helical" evidence="7">
    <location>
        <begin position="180"/>
        <end position="197"/>
    </location>
</feature>
<dbReference type="InterPro" id="IPR002528">
    <property type="entry name" value="MATE_fam"/>
</dbReference>
<feature type="transmembrane region" description="Helical" evidence="7">
    <location>
        <begin position="442"/>
        <end position="463"/>
    </location>
</feature>
<accession>A0ABQ8KV92</accession>
<evidence type="ECO:0000256" key="1">
    <source>
        <dbReference type="ARBA" id="ARBA00004141"/>
    </source>
</evidence>
<evidence type="ECO:0000313" key="8">
    <source>
        <dbReference type="EMBL" id="KAH9841948.1"/>
    </source>
</evidence>
<dbReference type="NCBIfam" id="TIGR00797">
    <property type="entry name" value="matE"/>
    <property type="match status" value="1"/>
</dbReference>
<feature type="compositionally biased region" description="Polar residues" evidence="6">
    <location>
        <begin position="1"/>
        <end position="10"/>
    </location>
</feature>
<comment type="similarity">
    <text evidence="2">Belongs to the multi antimicrobial extrusion (MATE) (TC 2.A.66.1) family.</text>
</comment>